<keyword evidence="1 2" id="KW-0732">Signal</keyword>
<name>A0A9D2R1W7_9FIRM</name>
<evidence type="ECO:0000256" key="2">
    <source>
        <dbReference type="SAM" id="SignalP"/>
    </source>
</evidence>
<feature type="signal peptide" evidence="2">
    <location>
        <begin position="1"/>
        <end position="21"/>
    </location>
</feature>
<evidence type="ECO:0000259" key="3">
    <source>
        <dbReference type="Pfam" id="PF00497"/>
    </source>
</evidence>
<feature type="domain" description="Solute-binding protein family 3/N-terminal" evidence="3">
    <location>
        <begin position="90"/>
        <end position="148"/>
    </location>
</feature>
<dbReference type="Pfam" id="PF00497">
    <property type="entry name" value="SBP_bac_3"/>
    <property type="match status" value="2"/>
</dbReference>
<evidence type="ECO:0000256" key="1">
    <source>
        <dbReference type="ARBA" id="ARBA00022729"/>
    </source>
</evidence>
<gene>
    <name evidence="4" type="ORF">H9912_12555</name>
</gene>
<dbReference type="PROSITE" id="PS51257">
    <property type="entry name" value="PROKAR_LIPOPROTEIN"/>
    <property type="match status" value="1"/>
</dbReference>
<reference evidence="4" key="2">
    <citation type="submission" date="2021-04" db="EMBL/GenBank/DDBJ databases">
        <authorList>
            <person name="Gilroy R."/>
        </authorList>
    </citation>
    <scope>NUCLEOTIDE SEQUENCE</scope>
    <source>
        <strain evidence="4">ChiHjej8B7-25341</strain>
    </source>
</reference>
<comment type="caution">
    <text evidence="4">The sequence shown here is derived from an EMBL/GenBank/DDBJ whole genome shotgun (WGS) entry which is preliminary data.</text>
</comment>
<dbReference type="AlphaFoldDB" id="A0A9D2R1W7"/>
<protein>
    <submittedName>
        <fullName evidence="4">Transporter substrate-binding domain-containing protein</fullName>
    </submittedName>
</protein>
<reference evidence="4" key="1">
    <citation type="journal article" date="2021" name="PeerJ">
        <title>Extensive microbial diversity within the chicken gut microbiome revealed by metagenomics and culture.</title>
        <authorList>
            <person name="Gilroy R."/>
            <person name="Ravi A."/>
            <person name="Getino M."/>
            <person name="Pursley I."/>
            <person name="Horton D.L."/>
            <person name="Alikhan N.F."/>
            <person name="Baker D."/>
            <person name="Gharbi K."/>
            <person name="Hall N."/>
            <person name="Watson M."/>
            <person name="Adriaenssens E.M."/>
            <person name="Foster-Nyarko E."/>
            <person name="Jarju S."/>
            <person name="Secka A."/>
            <person name="Antonio M."/>
            <person name="Oren A."/>
            <person name="Chaudhuri R.R."/>
            <person name="La Ragione R."/>
            <person name="Hildebrand F."/>
            <person name="Pallen M.J."/>
        </authorList>
    </citation>
    <scope>NUCLEOTIDE SEQUENCE</scope>
    <source>
        <strain evidence="4">ChiHjej8B7-25341</strain>
    </source>
</reference>
<dbReference type="SUPFAM" id="SSF53850">
    <property type="entry name" value="Periplasmic binding protein-like II"/>
    <property type="match status" value="2"/>
</dbReference>
<organism evidence="4 5">
    <name type="scientific">Candidatus Eisenbergiella stercorigallinarum</name>
    <dbReference type="NCBI Taxonomy" id="2838557"/>
    <lineage>
        <taxon>Bacteria</taxon>
        <taxon>Bacillati</taxon>
        <taxon>Bacillota</taxon>
        <taxon>Clostridia</taxon>
        <taxon>Lachnospirales</taxon>
        <taxon>Lachnospiraceae</taxon>
        <taxon>Eisenbergiella</taxon>
    </lineage>
</organism>
<dbReference type="EMBL" id="DWUW01000359">
    <property type="protein sequence ID" value="HJD32754.1"/>
    <property type="molecule type" value="Genomic_DNA"/>
</dbReference>
<evidence type="ECO:0000313" key="4">
    <source>
        <dbReference type="EMBL" id="HJD32754.1"/>
    </source>
</evidence>
<dbReference type="PANTHER" id="PTHR35936:SF17">
    <property type="entry name" value="ARGININE-BINDING EXTRACELLULAR PROTEIN ARTP"/>
    <property type="match status" value="1"/>
</dbReference>
<feature type="chain" id="PRO_5039632955" evidence="2">
    <location>
        <begin position="22"/>
        <end position="261"/>
    </location>
</feature>
<dbReference type="Gene3D" id="3.40.190.10">
    <property type="entry name" value="Periplasmic binding protein-like II"/>
    <property type="match status" value="3"/>
</dbReference>
<accession>A0A9D2R1W7</accession>
<sequence length="261" mass="27948">MKKIFAMALAACMALSLTACGGGKTATVAGIEDLPGKTIGVQLGTTGDASASEYEEQGSTIERFNKGNDAIQALLQNKVDCVIIDEQPAQAFVENTQGLKILDDPFAEESYAICVAKGNEELVTAINGALAQLKEDGTLDNIMKNYIGDETKGQFPYESPADVDRSNGTLVMATNAYFEPYEYYDGDKIVGIDADMAQAVCDVLGYELVIEDMEFDAIINAIQSGKADIGVAGMTVTEDRLQSVDFTDTYATARQVIIVKE</sequence>
<dbReference type="Proteomes" id="UP000823851">
    <property type="component" value="Unassembled WGS sequence"/>
</dbReference>
<feature type="domain" description="Solute-binding protein family 3/N-terminal" evidence="3">
    <location>
        <begin position="170"/>
        <end position="260"/>
    </location>
</feature>
<dbReference type="PANTHER" id="PTHR35936">
    <property type="entry name" value="MEMBRANE-BOUND LYTIC MUREIN TRANSGLYCOSYLASE F"/>
    <property type="match status" value="1"/>
</dbReference>
<evidence type="ECO:0000313" key="5">
    <source>
        <dbReference type="Proteomes" id="UP000823851"/>
    </source>
</evidence>
<dbReference type="InterPro" id="IPR001638">
    <property type="entry name" value="Solute-binding_3/MltF_N"/>
</dbReference>
<proteinExistence type="predicted"/>